<keyword evidence="2" id="KW-1185">Reference proteome</keyword>
<accession>A1CBG7</accession>
<organism evidence="1 2">
    <name type="scientific">Aspergillus clavatus (strain ATCC 1007 / CBS 513.65 / DSM 816 / NCTC 3887 / NRRL 1 / QM 1276 / 107)</name>
    <dbReference type="NCBI Taxonomy" id="344612"/>
    <lineage>
        <taxon>Eukaryota</taxon>
        <taxon>Fungi</taxon>
        <taxon>Dikarya</taxon>
        <taxon>Ascomycota</taxon>
        <taxon>Pezizomycotina</taxon>
        <taxon>Eurotiomycetes</taxon>
        <taxon>Eurotiomycetidae</taxon>
        <taxon>Eurotiales</taxon>
        <taxon>Aspergillaceae</taxon>
        <taxon>Aspergillus</taxon>
        <taxon>Aspergillus subgen. Fumigati</taxon>
    </lineage>
</organism>
<dbReference type="GeneID" id="4706341"/>
<dbReference type="KEGG" id="act:ACLA_015230"/>
<reference evidence="1 2" key="1">
    <citation type="journal article" date="2008" name="PLoS Genet.">
        <title>Genomic islands in the pathogenic filamentous fungus Aspergillus fumigatus.</title>
        <authorList>
            <person name="Fedorova N.D."/>
            <person name="Khaldi N."/>
            <person name="Joardar V.S."/>
            <person name="Maiti R."/>
            <person name="Amedeo P."/>
            <person name="Anderson M.J."/>
            <person name="Crabtree J."/>
            <person name="Silva J.C."/>
            <person name="Badger J.H."/>
            <person name="Albarraq A."/>
            <person name="Angiuoli S."/>
            <person name="Bussey H."/>
            <person name="Bowyer P."/>
            <person name="Cotty P.J."/>
            <person name="Dyer P.S."/>
            <person name="Egan A."/>
            <person name="Galens K."/>
            <person name="Fraser-Liggett C.M."/>
            <person name="Haas B.J."/>
            <person name="Inman J.M."/>
            <person name="Kent R."/>
            <person name="Lemieux S."/>
            <person name="Malavazi I."/>
            <person name="Orvis J."/>
            <person name="Roemer T."/>
            <person name="Ronning C.M."/>
            <person name="Sundaram J.P."/>
            <person name="Sutton G."/>
            <person name="Turner G."/>
            <person name="Venter J.C."/>
            <person name="White O.R."/>
            <person name="Whitty B.R."/>
            <person name="Youngman P."/>
            <person name="Wolfe K.H."/>
            <person name="Goldman G.H."/>
            <person name="Wortman J.R."/>
            <person name="Jiang B."/>
            <person name="Denning D.W."/>
            <person name="Nierman W.C."/>
        </authorList>
    </citation>
    <scope>NUCLEOTIDE SEQUENCE [LARGE SCALE GENOMIC DNA]</scope>
    <source>
        <strain evidence="2">ATCC 1007 / CBS 513.65 / DSM 816 / NCTC 3887 / NRRL 1</strain>
    </source>
</reference>
<sequence>MCPHRLTAILKPASYPPRKETLPISEDGAAQWEALRSLFCSKTSGLEGIPDSDNSYGKIVRLTRNTTHFPSSPVKEGSAPRQNCAICHVGDHSPRRI</sequence>
<dbReference type="RefSeq" id="XP_001274511.1">
    <property type="nucleotide sequence ID" value="XM_001274510.1"/>
</dbReference>
<dbReference type="AlphaFoldDB" id="A1CBG7"/>
<evidence type="ECO:0000313" key="2">
    <source>
        <dbReference type="Proteomes" id="UP000006701"/>
    </source>
</evidence>
<protein>
    <submittedName>
        <fullName evidence="1">Uncharacterized protein</fullName>
    </submittedName>
</protein>
<dbReference type="HOGENOM" id="CLU_2346278_0_0_1"/>
<evidence type="ECO:0000313" key="1">
    <source>
        <dbReference type="EMBL" id="EAW13085.1"/>
    </source>
</evidence>
<dbReference type="VEuPathDB" id="FungiDB:ACLA_015230"/>
<proteinExistence type="predicted"/>
<dbReference type="Proteomes" id="UP000006701">
    <property type="component" value="Unassembled WGS sequence"/>
</dbReference>
<gene>
    <name evidence="1" type="ORF">ACLA_015230</name>
</gene>
<dbReference type="EMBL" id="DS027049">
    <property type="protein sequence ID" value="EAW13085.1"/>
    <property type="molecule type" value="Genomic_DNA"/>
</dbReference>
<name>A1CBG7_ASPCL</name>